<keyword evidence="15" id="KW-1185">Reference proteome</keyword>
<dbReference type="Gene3D" id="3.30.559.10">
    <property type="entry name" value="Chloramphenicol acetyltransferase-like domain"/>
    <property type="match status" value="1"/>
</dbReference>
<feature type="domain" description="PKS/mFAS DH" evidence="13">
    <location>
        <begin position="994"/>
        <end position="1316"/>
    </location>
</feature>
<dbReference type="InterPro" id="IPR013217">
    <property type="entry name" value="Methyltransf_12"/>
</dbReference>
<dbReference type="InterPro" id="IPR020841">
    <property type="entry name" value="PKS_Beta-ketoAc_synthase_dom"/>
</dbReference>
<feature type="active site" description="Proton acceptor" evidence="9">
    <location>
        <position position="2929"/>
    </location>
</feature>
<dbReference type="Gene3D" id="3.10.129.110">
    <property type="entry name" value="Polyketide synthase dehydratase"/>
    <property type="match status" value="1"/>
</dbReference>
<dbReference type="SMART" id="SM00826">
    <property type="entry name" value="PKS_DH"/>
    <property type="match status" value="1"/>
</dbReference>
<evidence type="ECO:0000259" key="13">
    <source>
        <dbReference type="PROSITE" id="PS52019"/>
    </source>
</evidence>
<comment type="similarity">
    <text evidence="1">Belongs to the carnitine/choline acetyltransferase family.</text>
</comment>
<dbReference type="SMART" id="SM00822">
    <property type="entry name" value="PKS_KR"/>
    <property type="match status" value="1"/>
</dbReference>
<dbReference type="InterPro" id="IPR023213">
    <property type="entry name" value="CAT-like_dom_sf"/>
</dbReference>
<dbReference type="InterPro" id="IPR016035">
    <property type="entry name" value="Acyl_Trfase/lysoPLipase"/>
</dbReference>
<evidence type="ECO:0000256" key="8">
    <source>
        <dbReference type="ARBA" id="ARBA00023315"/>
    </source>
</evidence>
<dbReference type="InterPro" id="IPR036736">
    <property type="entry name" value="ACP-like_sf"/>
</dbReference>
<dbReference type="InterPro" id="IPR029063">
    <property type="entry name" value="SAM-dependent_MTases_sf"/>
</dbReference>
<dbReference type="InterPro" id="IPR056501">
    <property type="entry name" value="NAD-bd_HRPKS_sdrA"/>
</dbReference>
<dbReference type="Pfam" id="PF02801">
    <property type="entry name" value="Ketoacyl-synt_C"/>
    <property type="match status" value="1"/>
</dbReference>
<evidence type="ECO:0000313" key="15">
    <source>
        <dbReference type="Proteomes" id="UP000250140"/>
    </source>
</evidence>
<evidence type="ECO:0000256" key="1">
    <source>
        <dbReference type="ARBA" id="ARBA00005232"/>
    </source>
</evidence>
<evidence type="ECO:0000256" key="2">
    <source>
        <dbReference type="ARBA" id="ARBA00022450"/>
    </source>
</evidence>
<keyword evidence="2" id="KW-0596">Phosphopantetheine</keyword>
<dbReference type="PROSITE" id="PS00439">
    <property type="entry name" value="ACYLTRANSF_C_1"/>
    <property type="match status" value="1"/>
</dbReference>
<dbReference type="InterPro" id="IPR020807">
    <property type="entry name" value="PKS_DH"/>
</dbReference>
<dbReference type="InterPro" id="IPR057326">
    <property type="entry name" value="KR_dom"/>
</dbReference>
<dbReference type="Pfam" id="PF23114">
    <property type="entry name" value="NAD-bd_HRPKS_sdrA"/>
    <property type="match status" value="1"/>
</dbReference>
<dbReference type="PROSITE" id="PS52004">
    <property type="entry name" value="KS3_2"/>
    <property type="match status" value="1"/>
</dbReference>
<keyword evidence="3" id="KW-0597">Phosphoprotein</keyword>
<dbReference type="InterPro" id="IPR039551">
    <property type="entry name" value="Cho/carn_acyl_trans"/>
</dbReference>
<dbReference type="GO" id="GO:0004312">
    <property type="term" value="F:fatty acid synthase activity"/>
    <property type="evidence" value="ECO:0007669"/>
    <property type="project" value="TreeGrafter"/>
</dbReference>
<dbReference type="InterPro" id="IPR013154">
    <property type="entry name" value="ADH-like_N"/>
</dbReference>
<dbReference type="Proteomes" id="UP000250140">
    <property type="component" value="Unassembled WGS sequence"/>
</dbReference>
<dbReference type="SUPFAM" id="SSF55048">
    <property type="entry name" value="Probable ACP-binding domain of malonyl-CoA ACP transacylase"/>
    <property type="match status" value="1"/>
</dbReference>
<dbReference type="GO" id="GO:0016491">
    <property type="term" value="F:oxidoreductase activity"/>
    <property type="evidence" value="ECO:0007669"/>
    <property type="project" value="InterPro"/>
</dbReference>
<dbReference type="InterPro" id="IPR011032">
    <property type="entry name" value="GroES-like_sf"/>
</dbReference>
<dbReference type="Pfam" id="PF13602">
    <property type="entry name" value="ADH_zinc_N_2"/>
    <property type="match status" value="1"/>
</dbReference>
<dbReference type="PANTHER" id="PTHR43775:SF22">
    <property type="entry name" value="SYNTHASE, PUTATIVE (JCVI)-RELATED"/>
    <property type="match status" value="1"/>
</dbReference>
<dbReference type="InterPro" id="IPR009081">
    <property type="entry name" value="PP-bd_ACP"/>
</dbReference>
<dbReference type="InterPro" id="IPR049552">
    <property type="entry name" value="PKS_DH_N"/>
</dbReference>
<dbReference type="InterPro" id="IPR014043">
    <property type="entry name" value="Acyl_transferase_dom"/>
</dbReference>
<accession>A0A8E2ET03</accession>
<dbReference type="Pfam" id="PF00755">
    <property type="entry name" value="Carn_acyltransf"/>
    <property type="match status" value="1"/>
</dbReference>
<feature type="domain" description="Carrier" evidence="11">
    <location>
        <begin position="2513"/>
        <end position="2594"/>
    </location>
</feature>
<feature type="region of interest" description="C-terminal hotdog fold" evidence="10">
    <location>
        <begin position="1161"/>
        <end position="1316"/>
    </location>
</feature>
<feature type="active site" description="Proton donor; for dehydratase activity" evidence="10">
    <location>
        <position position="1226"/>
    </location>
</feature>
<gene>
    <name evidence="14" type="ORF">AOQ84DRAFT_416453</name>
</gene>
<dbReference type="InterPro" id="IPR020806">
    <property type="entry name" value="PKS_PP-bd"/>
</dbReference>
<dbReference type="FunFam" id="3.40.50.720:FF:000209">
    <property type="entry name" value="Polyketide synthase Pks12"/>
    <property type="match status" value="1"/>
</dbReference>
<dbReference type="SUPFAM" id="SSF53901">
    <property type="entry name" value="Thiolase-like"/>
    <property type="match status" value="1"/>
</dbReference>
<dbReference type="Pfam" id="PF23297">
    <property type="entry name" value="ACP_SdgA_C"/>
    <property type="match status" value="1"/>
</dbReference>
<dbReference type="OrthoDB" id="329835at2759"/>
<dbReference type="PROSITE" id="PS52019">
    <property type="entry name" value="PKS_MFAS_DH"/>
    <property type="match status" value="1"/>
</dbReference>
<dbReference type="SUPFAM" id="SSF52777">
    <property type="entry name" value="CoA-dependent acyltransferases"/>
    <property type="match status" value="2"/>
</dbReference>
<dbReference type="GO" id="GO:1901336">
    <property type="term" value="P:lactone biosynthetic process"/>
    <property type="evidence" value="ECO:0007669"/>
    <property type="project" value="UniProtKB-ARBA"/>
</dbReference>
<dbReference type="CDD" id="cd05195">
    <property type="entry name" value="enoyl_red"/>
    <property type="match status" value="1"/>
</dbReference>
<dbReference type="PANTHER" id="PTHR43775">
    <property type="entry name" value="FATTY ACID SYNTHASE"/>
    <property type="match status" value="1"/>
</dbReference>
<dbReference type="EMBL" id="KV750533">
    <property type="protein sequence ID" value="OCL04357.1"/>
    <property type="molecule type" value="Genomic_DNA"/>
</dbReference>
<dbReference type="InterPro" id="IPR049551">
    <property type="entry name" value="PKS_DH_C"/>
</dbReference>
<protein>
    <recommendedName>
        <fullName evidence="16">Carrier domain-containing protein</fullName>
    </recommendedName>
</protein>
<dbReference type="SMART" id="SM00823">
    <property type="entry name" value="PKS_PP"/>
    <property type="match status" value="1"/>
</dbReference>
<evidence type="ECO:0000256" key="7">
    <source>
        <dbReference type="ARBA" id="ARBA00023268"/>
    </source>
</evidence>
<keyword evidence="7" id="KW-0511">Multifunctional enzyme</keyword>
<dbReference type="PROSITE" id="PS50075">
    <property type="entry name" value="CARRIER"/>
    <property type="match status" value="1"/>
</dbReference>
<dbReference type="InterPro" id="IPR013968">
    <property type="entry name" value="PKS_KR"/>
</dbReference>
<evidence type="ECO:0000256" key="6">
    <source>
        <dbReference type="ARBA" id="ARBA00022857"/>
    </source>
</evidence>
<dbReference type="SMART" id="SM00829">
    <property type="entry name" value="PKS_ER"/>
    <property type="match status" value="1"/>
</dbReference>
<evidence type="ECO:0000259" key="12">
    <source>
        <dbReference type="PROSITE" id="PS52004"/>
    </source>
</evidence>
<dbReference type="SUPFAM" id="SSF47336">
    <property type="entry name" value="ACP-like"/>
    <property type="match status" value="1"/>
</dbReference>
<organism evidence="14 15">
    <name type="scientific">Glonium stellatum</name>
    <dbReference type="NCBI Taxonomy" id="574774"/>
    <lineage>
        <taxon>Eukaryota</taxon>
        <taxon>Fungi</taxon>
        <taxon>Dikarya</taxon>
        <taxon>Ascomycota</taxon>
        <taxon>Pezizomycotina</taxon>
        <taxon>Dothideomycetes</taxon>
        <taxon>Pleosporomycetidae</taxon>
        <taxon>Gloniales</taxon>
        <taxon>Gloniaceae</taxon>
        <taxon>Glonium</taxon>
    </lineage>
</organism>
<dbReference type="Gene3D" id="3.30.70.3290">
    <property type="match status" value="1"/>
</dbReference>
<dbReference type="SUPFAM" id="SSF53335">
    <property type="entry name" value="S-adenosyl-L-methionine-dependent methyltransferases"/>
    <property type="match status" value="1"/>
</dbReference>
<dbReference type="CDD" id="cd00833">
    <property type="entry name" value="PKS"/>
    <property type="match status" value="1"/>
</dbReference>
<dbReference type="CDD" id="cd02440">
    <property type="entry name" value="AdoMet_MTases"/>
    <property type="match status" value="1"/>
</dbReference>
<dbReference type="SUPFAM" id="SSF52151">
    <property type="entry name" value="FabD/lysophospholipase-like"/>
    <property type="match status" value="1"/>
</dbReference>
<evidence type="ECO:0000256" key="10">
    <source>
        <dbReference type="PROSITE-ProRule" id="PRU01363"/>
    </source>
</evidence>
<dbReference type="InterPro" id="IPR020843">
    <property type="entry name" value="ER"/>
</dbReference>
<evidence type="ECO:0000256" key="4">
    <source>
        <dbReference type="ARBA" id="ARBA00022679"/>
    </source>
</evidence>
<dbReference type="Pfam" id="PF00698">
    <property type="entry name" value="Acyl_transf_1"/>
    <property type="match status" value="1"/>
</dbReference>
<feature type="domain" description="Ketosynthase family 3 (KS3)" evidence="12">
    <location>
        <begin position="5"/>
        <end position="429"/>
    </location>
</feature>
<dbReference type="Pfam" id="PF00109">
    <property type="entry name" value="ketoacyl-synt"/>
    <property type="match status" value="1"/>
</dbReference>
<dbReference type="InterPro" id="IPR014030">
    <property type="entry name" value="Ketoacyl_synth_N"/>
</dbReference>
<dbReference type="InterPro" id="IPR049900">
    <property type="entry name" value="PKS_mFAS_DH"/>
</dbReference>
<dbReference type="Gene3D" id="1.10.1200.10">
    <property type="entry name" value="ACP-like"/>
    <property type="match status" value="1"/>
</dbReference>
<dbReference type="SMART" id="SM00827">
    <property type="entry name" value="PKS_AT"/>
    <property type="match status" value="1"/>
</dbReference>
<dbReference type="InterPro" id="IPR001227">
    <property type="entry name" value="Ac_transferase_dom_sf"/>
</dbReference>
<dbReference type="Pfam" id="PF22336">
    <property type="entry name" value="RhiE-like_linker"/>
    <property type="match status" value="1"/>
</dbReference>
<feature type="region of interest" description="N-terminal hotdog fold" evidence="10">
    <location>
        <begin position="994"/>
        <end position="1132"/>
    </location>
</feature>
<dbReference type="SMART" id="SM00825">
    <property type="entry name" value="PKS_KS"/>
    <property type="match status" value="1"/>
</dbReference>
<dbReference type="GO" id="GO:0031177">
    <property type="term" value="F:phosphopantetheine binding"/>
    <property type="evidence" value="ECO:0007669"/>
    <property type="project" value="InterPro"/>
</dbReference>
<evidence type="ECO:0000256" key="9">
    <source>
        <dbReference type="PIRSR" id="PIRSR600542-1"/>
    </source>
</evidence>
<dbReference type="GO" id="GO:0006633">
    <property type="term" value="P:fatty acid biosynthetic process"/>
    <property type="evidence" value="ECO:0007669"/>
    <property type="project" value="TreeGrafter"/>
</dbReference>
<dbReference type="InterPro" id="IPR042231">
    <property type="entry name" value="Cho/carn_acyl_trans_2"/>
</dbReference>
<evidence type="ECO:0008006" key="16">
    <source>
        <dbReference type="Google" id="ProtNLM"/>
    </source>
</evidence>
<evidence type="ECO:0000313" key="14">
    <source>
        <dbReference type="EMBL" id="OCL04357.1"/>
    </source>
</evidence>
<dbReference type="Pfam" id="PF08659">
    <property type="entry name" value="KR"/>
    <property type="match status" value="1"/>
</dbReference>
<keyword evidence="5" id="KW-0677">Repeat</keyword>
<dbReference type="Pfam" id="PF14765">
    <property type="entry name" value="PS-DH"/>
    <property type="match status" value="1"/>
</dbReference>
<dbReference type="SUPFAM" id="SSF50129">
    <property type="entry name" value="GroES-like"/>
    <property type="match status" value="1"/>
</dbReference>
<name>A0A8E2ET03_9PEZI</name>
<dbReference type="FunFam" id="3.40.47.10:FF:000019">
    <property type="entry name" value="Polyketide synthase type I"/>
    <property type="match status" value="1"/>
</dbReference>
<evidence type="ECO:0000259" key="11">
    <source>
        <dbReference type="PROSITE" id="PS50075"/>
    </source>
</evidence>
<dbReference type="InterPro" id="IPR000542">
    <property type="entry name" value="Carn_acyl_trans"/>
</dbReference>
<keyword evidence="4" id="KW-0808">Transferase</keyword>
<dbReference type="Gene3D" id="3.30.559.70">
    <property type="entry name" value="Choline/Carnitine o-acyltransferase, domain 2"/>
    <property type="match status" value="1"/>
</dbReference>
<dbReference type="InterPro" id="IPR054514">
    <property type="entry name" value="RhiE-like_linker"/>
</dbReference>
<feature type="active site" description="Proton acceptor; for dehydratase activity" evidence="10">
    <location>
        <position position="1026"/>
    </location>
</feature>
<dbReference type="InterPro" id="IPR050091">
    <property type="entry name" value="PKS_NRPS_Biosynth_Enz"/>
</dbReference>
<dbReference type="InterPro" id="IPR016036">
    <property type="entry name" value="Malonyl_transacylase_ACP-bd"/>
</dbReference>
<dbReference type="GO" id="GO:0044550">
    <property type="term" value="P:secondary metabolite biosynthetic process"/>
    <property type="evidence" value="ECO:0007669"/>
    <property type="project" value="UniProtKB-ARBA"/>
</dbReference>
<dbReference type="Pfam" id="PF08240">
    <property type="entry name" value="ADH_N"/>
    <property type="match status" value="1"/>
</dbReference>
<dbReference type="Pfam" id="PF21089">
    <property type="entry name" value="PKS_DH_N"/>
    <property type="match status" value="1"/>
</dbReference>
<reference evidence="14 15" key="1">
    <citation type="journal article" date="2016" name="Nat. Commun.">
        <title>Ectomycorrhizal ecology is imprinted in the genome of the dominant symbiotic fungus Cenococcum geophilum.</title>
        <authorList>
            <consortium name="DOE Joint Genome Institute"/>
            <person name="Peter M."/>
            <person name="Kohler A."/>
            <person name="Ohm R.A."/>
            <person name="Kuo A."/>
            <person name="Krutzmann J."/>
            <person name="Morin E."/>
            <person name="Arend M."/>
            <person name="Barry K.W."/>
            <person name="Binder M."/>
            <person name="Choi C."/>
            <person name="Clum A."/>
            <person name="Copeland A."/>
            <person name="Grisel N."/>
            <person name="Haridas S."/>
            <person name="Kipfer T."/>
            <person name="LaButti K."/>
            <person name="Lindquist E."/>
            <person name="Lipzen A."/>
            <person name="Maire R."/>
            <person name="Meier B."/>
            <person name="Mihaltcheva S."/>
            <person name="Molinier V."/>
            <person name="Murat C."/>
            <person name="Poggeler S."/>
            <person name="Quandt C.A."/>
            <person name="Sperisen C."/>
            <person name="Tritt A."/>
            <person name="Tisserant E."/>
            <person name="Crous P.W."/>
            <person name="Henrissat B."/>
            <person name="Nehls U."/>
            <person name="Egli S."/>
            <person name="Spatafora J.W."/>
            <person name="Grigoriev I.V."/>
            <person name="Martin F.M."/>
        </authorList>
    </citation>
    <scope>NUCLEOTIDE SEQUENCE [LARGE SCALE GENOMIC DNA]</scope>
    <source>
        <strain evidence="14 15">CBS 207.34</strain>
    </source>
</reference>
<dbReference type="InterPro" id="IPR042104">
    <property type="entry name" value="PKS_dehydratase_sf"/>
</dbReference>
<dbReference type="InterPro" id="IPR014031">
    <property type="entry name" value="Ketoacyl_synth_C"/>
</dbReference>
<proteinExistence type="inferred from homology"/>
<sequence length="3188" mass="351663">MAEFPVPIAVVGIGCRFPGGANNPEKLWRMLSEGRNAWSDVPEHRFNWKAFHHPDAETQGAFSHRGAHFLDQDITAFDAGFFGISPLESEAVDPQHRVQLEVAYEALENAGIPVETIQGSDTAVYVAVFSQDYAAMQYKDIDDIPKYHMTGTGNAIASNRISYIFDLKGPSVTLDTGCSGSLVAIHQACQSLRSGECGIALAGGANLILNPDMMIPMSLLHILNNDGRCYSFDSRGSGYGRGEGAAMVVLKRFDDAIRAGDHIRAVIRNTGVGQDGKTPGITVPNRVAQQSLISSVYQRAGLDPRDTGYIEAHGTGTTVGDVEELAAIQAAFDSHDRQAARLYVGSIKPNIGHLESASGIAGLIKAILMLEHGMILPNVNLQRLKEDLNLETTRIIPRRLKPWADSALRRVSVNSFGYGGTNAHAILEAATIHKQVGHDGSVSTSLYGYGVLRGAGATSASGFTNSTSVEWASTNGASHNHAERYPNDPPQHTQDHIKPPNAVAAPTNSFVLESISELEQTNRTLQVLALSAKSAKSLRKALDNLREWISAHLSCKDDVLLDLAHTLVSRRSIMQWRCSFTATSLQNILSSLESGNLKPVRSSSHNQTIYIFTGQGAQWFAMGRELIRTQSKYTESLQRSNQILAELGASWNLIDELEKDELNSRLNESEIGQPATTAVQLALIDLLYSVGVRPDAVLGHSSGEIAAAYAAGALTQSSALKVAYYRGLLVTMISAKGAMLAVGLGEKDVLVYISQLKAGVAVVACANSPSSSTIAGDEAAIIELKETLDAASIFARRLKVDMAYHSHHIKAIANNYLRYLGGLESGAPVASVKFISSVTAREMTSGFGPEYWVQNLLSKVRFYDALEYLCRKQDGTAQPILLSPKGIFVEIGPHNALSGPIRQTMTHLSSPSGFSCFSTLIRNKDAVSTVLELAGNMFEQGCQINLGSVNALVRPDQTRSVLQNLPPYPWDHSNSYWHESRLSKAHRFRMHPYHDLLGVRVVSSTSLQPLWRHIMSVNRLPWVREHVIDDFMVFPGSGYICMAIEATNQLALERQEYRIASKYVLRNVTFSSALIIPESPQYVEVQLSLTPTANSHEKAGSEWEEFRVFSISAEGTSVEHCRGAITVEFVSVVDEVEATRERDLWNAAQKAQLEKIRASCYENIDCTALYSDLKSRGNFYGPNFASVRKLSLGGGSAVSTVQVPNIAKDMPAHFIQPHVIHPATLDALMHAPIPLFNRQSGARCVMAVGIGELTISANIANTPGTSFVVATTLTGKDSTTSATEISVFQTSADHEHELVVHIYDGELRSTGNAESNALEVNTTRDMSYQMKWDLDADHITSSLFKLLEADDVDEDLLQEQKLYLLNQAAALYIRACIDEISASGTLSLLGHYNHLFNWMKRFQLSEESRKLTLNVPQSETHSILRKAQELGVEGEILCRVGRDLASILTEKADPLALMLEDDLLYRLYADDASVRCYSHMVKYLKYLVFKDPNMTVLELGAGTGGATAPLLQSLGQNGVLPLQRYDFTDVSAGFFERSRSRLQEWGNYLQYKTLDIQKDPFEQGFTKESYDLIIASNVLHVASYIDAAVSRIRKLLKPGGRLIMIETIRVVPFYNTCIGVLPGWWAGVEDNRTDAPILTVEQWNTTLLRNGFSGIEIVAKDYEGSAQRSAMLVSKAAAYEDNMRSKSDIPVKIIRSPSWTTHHPDIITRLSSILSENDILSSVGTLSDNIELEILYVILDDSANPILTTSSSALFERTTNLLVKATRVLWISVQGDFPAGINMEKALITGVARVARAENESLTMVTVDIQDKIDDNCDAVVKKIKDLIITRFYGPAGLQSSEVEYVYKNGQFHIPRILPDPKINQRVQQTANQPRLEPQLFHQPHRPLKLRVEKPGFLDSLQFVDDESLKEPLSALDIEVHVDACGLNFKDVLIALGQLKKPIPMAGEYAGRVIKVGTQLQQKFRVGDRVCGFGATAYASHVRVNGQTACKLPDSMSYAMGASIPVVFSTAYHALVDVAGLRKGQTVLIHSAAGGVGQAALRISQHIGAEIFATAGSASKRNLLIDQFSIPEDHIFSSKIRTFKQGIYRLTNGKGVDVVLNSLSGQALQDSWACIARFGVFIELGKVDAISKGLLSMEPFERSVTFTSVDLTMMYEHRPEKTGQLLTKVLSMFEAGHYIPIRPVIAMAMTEIQDAFRLMQARKHSGKIVLEAKSDTIVLAPPKTSDYLRLPEDATYLIAGGLGGLGLQIARFLVDHGAKHVVLLSRRNLDPNKRQQLEEKFRILGAEVRVLTCDITDLPMVQGAVLSCVHDMPPIRGLIQAAMVLQDRVLAQMDLKDFQTVTQPKVIGTQNLIKALESQPLDFFFMLSSGASIIGNLSQANYAAGNAFMDVLANTNTIRGTHFVALNLGPISDAGTLATSARVKQILVRQGYILLKLKELLAVVEYSISKEAKSDQCKQIIIGFDCRSFAESDNKYSLQNPMFCHLLRSKESQRVKDDSIAVRSIEGAIAVAENIEQVETVISEAIARKISTLVAVDYEEVDLRRRVGEFGLDSLVLIELKNWIKQNFHAKLQPSEISDAPQIIALAGTVATRSALVAKDLLLKRVQSSSKKIASQSTQQEEADLHSNEGAVPFVLPKQPLPDLDSSLDHYLDAVRPIFTDEEYTKTLGYVEEFRKPSGFGRELQDRLSRLANDPNVDNWQRELYDNNVHLKGRVPLVPWCNFFGTHLKSPFPHSPAERAAIISTAAFQFKQKLEDGGIGYEFLNEQAMSKNLYEWFFNATREPRAGKDETVKYPGNDYLVAFRHGHVFKIVLRDGNGPTPFHALKAAFQKILNSEKKLASWVGVLTADSRDSWAEIRQILRDVSTENNAWVHIIEAAAFAIYLDDAQPQNASERGHQFLHANGFNRWNDKTVQFSICDNGVSAAIGEHSMLDGLVFRRLNDFITQAIMDLKPESATNSNTQPLPDVMPLGGYSFTTTPIIDQHIERVRAQILADTSRYEFAAFEITTIGSDFFGSHKCPSKSGVQLVVQLACRRHFGYNPTTFETVSLNHFLRGRVDLNYVVWQAVAKFCAAASDPAPLMKDLRILFLEAAKVHASNVMRASRGHGIGRYFSCLEWSVRDGEEVPGLFADPLYETKFKPQKVITDCLMTRALECGSLLPDPESLWIHFEPDQKGCVLFFKLLRKTLR</sequence>
<dbReference type="InterPro" id="IPR016039">
    <property type="entry name" value="Thiolase-like"/>
</dbReference>
<evidence type="ECO:0000256" key="3">
    <source>
        <dbReference type="ARBA" id="ARBA00022553"/>
    </source>
</evidence>
<dbReference type="SUPFAM" id="SSF51735">
    <property type="entry name" value="NAD(P)-binding Rossmann-fold domains"/>
    <property type="match status" value="2"/>
</dbReference>
<dbReference type="Gene3D" id="3.90.180.10">
    <property type="entry name" value="Medium-chain alcohol dehydrogenases, catalytic domain"/>
    <property type="match status" value="1"/>
</dbReference>
<dbReference type="Gene3D" id="3.40.47.10">
    <property type="match status" value="1"/>
</dbReference>
<keyword evidence="8" id="KW-0012">Acyltransferase</keyword>
<evidence type="ECO:0000256" key="5">
    <source>
        <dbReference type="ARBA" id="ARBA00022737"/>
    </source>
</evidence>
<dbReference type="Gene3D" id="3.40.50.150">
    <property type="entry name" value="Vaccinia Virus protein VP39"/>
    <property type="match status" value="1"/>
</dbReference>
<keyword evidence="6" id="KW-0521">NADP</keyword>
<dbReference type="Pfam" id="PF08242">
    <property type="entry name" value="Methyltransf_12"/>
    <property type="match status" value="1"/>
</dbReference>
<dbReference type="InterPro" id="IPR036291">
    <property type="entry name" value="NAD(P)-bd_dom_sf"/>
</dbReference>
<dbReference type="Gene3D" id="3.40.50.720">
    <property type="entry name" value="NAD(P)-binding Rossmann-like Domain"/>
    <property type="match status" value="2"/>
</dbReference>
<dbReference type="Gene3D" id="3.40.366.10">
    <property type="entry name" value="Malonyl-Coenzyme A Acyl Carrier Protein, domain 2"/>
    <property type="match status" value="1"/>
</dbReference>